<dbReference type="PANTHER" id="PTHR43280:SF2">
    <property type="entry name" value="HTH-TYPE TRANSCRIPTIONAL REGULATOR EXSA"/>
    <property type="match status" value="1"/>
</dbReference>
<organism evidence="8 9">
    <name type="scientific">Catenibacillus scindens</name>
    <dbReference type="NCBI Taxonomy" id="673271"/>
    <lineage>
        <taxon>Bacteria</taxon>
        <taxon>Bacillati</taxon>
        <taxon>Bacillota</taxon>
        <taxon>Clostridia</taxon>
        <taxon>Lachnospirales</taxon>
        <taxon>Lachnospiraceae</taxon>
        <taxon>Catenibacillus</taxon>
    </lineage>
</organism>
<keyword evidence="3" id="KW-0805">Transcription regulation</keyword>
<keyword evidence="4 8" id="KW-0238">DNA-binding</keyword>
<evidence type="ECO:0000256" key="2">
    <source>
        <dbReference type="ARBA" id="ARBA00022801"/>
    </source>
</evidence>
<dbReference type="InterPro" id="IPR020449">
    <property type="entry name" value="Tscrpt_reg_AraC-type_HTH"/>
</dbReference>
<comment type="similarity">
    <text evidence="1">Belongs to the glycosyl hydrolase 39 family.</text>
</comment>
<dbReference type="SUPFAM" id="SSF51445">
    <property type="entry name" value="(Trans)glycosidases"/>
    <property type="match status" value="1"/>
</dbReference>
<dbReference type="PRINTS" id="PR00032">
    <property type="entry name" value="HTHARAC"/>
</dbReference>
<dbReference type="Proteomes" id="UP000543642">
    <property type="component" value="Unassembled WGS sequence"/>
</dbReference>
<reference evidence="8 9" key="1">
    <citation type="submission" date="2020-08" db="EMBL/GenBank/DDBJ databases">
        <title>Genomic Encyclopedia of Type Strains, Phase IV (KMG-IV): sequencing the most valuable type-strain genomes for metagenomic binning, comparative biology and taxonomic classification.</title>
        <authorList>
            <person name="Goeker M."/>
        </authorList>
    </citation>
    <scope>NUCLEOTIDE SEQUENCE [LARGE SCALE GENOMIC DNA]</scope>
    <source>
        <strain evidence="8 9">DSM 106146</strain>
    </source>
</reference>
<evidence type="ECO:0000256" key="4">
    <source>
        <dbReference type="ARBA" id="ARBA00023125"/>
    </source>
</evidence>
<keyword evidence="9" id="KW-1185">Reference proteome</keyword>
<dbReference type="Pfam" id="PF01229">
    <property type="entry name" value="Glyco_hydro_39"/>
    <property type="match status" value="1"/>
</dbReference>
<dbReference type="SUPFAM" id="SSF46689">
    <property type="entry name" value="Homeodomain-like"/>
    <property type="match status" value="2"/>
</dbReference>
<evidence type="ECO:0000256" key="3">
    <source>
        <dbReference type="ARBA" id="ARBA00023015"/>
    </source>
</evidence>
<sequence length="701" mass="82231">MLELQFFNSEQSHEHIHTDIELIYILEGRVRVEINDKTYVLEKNGMIIVNSNNRHRLLEDREMSEDSLWLCSVLLDYGELLEDLSRDFALFWCNSAVTDSGEYKILSGILDEILESYEVSEAGNYMKKSLYYKLVGCLAEHFLVTGMSDQWTRKSNFEKEEMLQYMNANYYRPITLKEMADKMYMSETAFSKYFKKIAGMNFVQYMNNIRLHHAIEDLLYSDKPITRIAVDNGFSSASFFNRVFKSVYNTTPTRFRENAGVQPEREDHPKPEGYREVVAAYLENKTADMDMEKEEKYIHTAMDQYHCYRKIWTAAVNLGNADTILTARTQKHIRFVHRNISFKYGRICNLLGWDMKLRENHSFSALKFDDVDTVLDFLYDAKIIPIIDLGDRPRHTLRDYDRVIYMESRKKVYETLDEYKKVLEMFLGHVVRRYGEEWVDQWIFDVWFDPGEAYQNTIVVRMEDYDYTEVFETTAKIVKSFGKNIRVGGPGFVIGNMHHPILRFMENCRKLPIPPDFLSAYWFPYGYIDESDVLGSVICPHTEFIARERKQYENFIDKYGLADIPLYIMEWNMSLSQRSFYNDGCGKGALMLKNLTENLECARMCVYNLLSDSGADYYDLDQMLIGAAGLLTKEGIAKPCYYALMFMSWMENDVVDVGDGYMITTDRRGVYKILCFNYKAIGQVFYLRRESEFIAIQINSA</sequence>
<dbReference type="GO" id="GO:0016798">
    <property type="term" value="F:hydrolase activity, acting on glycosyl bonds"/>
    <property type="evidence" value="ECO:0007669"/>
    <property type="project" value="UniProtKB-KW"/>
</dbReference>
<keyword evidence="2" id="KW-0378">Hydrolase</keyword>
<dbReference type="PROSITE" id="PS01124">
    <property type="entry name" value="HTH_ARAC_FAMILY_2"/>
    <property type="match status" value="1"/>
</dbReference>
<dbReference type="Gene3D" id="3.20.20.80">
    <property type="entry name" value="Glycosidases"/>
    <property type="match status" value="1"/>
</dbReference>
<dbReference type="Pfam" id="PF12833">
    <property type="entry name" value="HTH_18"/>
    <property type="match status" value="1"/>
</dbReference>
<protein>
    <submittedName>
        <fullName evidence="8">AraC-like DNA-binding protein/beta-xylosidase</fullName>
    </submittedName>
</protein>
<dbReference type="InterPro" id="IPR009057">
    <property type="entry name" value="Homeodomain-like_sf"/>
</dbReference>
<dbReference type="InterPro" id="IPR018060">
    <property type="entry name" value="HTH_AraC"/>
</dbReference>
<dbReference type="InterPro" id="IPR011051">
    <property type="entry name" value="RmlC_Cupin_sf"/>
</dbReference>
<feature type="domain" description="HTH araC/xylS-type" evidence="7">
    <location>
        <begin position="160"/>
        <end position="258"/>
    </location>
</feature>
<dbReference type="Pfam" id="PF07883">
    <property type="entry name" value="Cupin_2"/>
    <property type="match status" value="1"/>
</dbReference>
<evidence type="ECO:0000256" key="6">
    <source>
        <dbReference type="ARBA" id="ARBA00023295"/>
    </source>
</evidence>
<dbReference type="SUPFAM" id="SSF51182">
    <property type="entry name" value="RmlC-like cupins"/>
    <property type="match status" value="1"/>
</dbReference>
<evidence type="ECO:0000313" key="8">
    <source>
        <dbReference type="EMBL" id="MBB5266361.1"/>
    </source>
</evidence>
<comment type="caution">
    <text evidence="8">The sequence shown here is derived from an EMBL/GenBank/DDBJ whole genome shotgun (WGS) entry which is preliminary data.</text>
</comment>
<dbReference type="InterPro" id="IPR049166">
    <property type="entry name" value="GH39_cat"/>
</dbReference>
<dbReference type="RefSeq" id="WP_183776755.1">
    <property type="nucleotide sequence ID" value="NZ_JACHFW010000030.1"/>
</dbReference>
<dbReference type="PANTHER" id="PTHR43280">
    <property type="entry name" value="ARAC-FAMILY TRANSCRIPTIONAL REGULATOR"/>
    <property type="match status" value="1"/>
</dbReference>
<dbReference type="InterPro" id="IPR017853">
    <property type="entry name" value="GH"/>
</dbReference>
<dbReference type="GO" id="GO:0043565">
    <property type="term" value="F:sequence-specific DNA binding"/>
    <property type="evidence" value="ECO:0007669"/>
    <property type="project" value="InterPro"/>
</dbReference>
<dbReference type="Gene3D" id="1.10.10.60">
    <property type="entry name" value="Homeodomain-like"/>
    <property type="match status" value="2"/>
</dbReference>
<dbReference type="GO" id="GO:0003700">
    <property type="term" value="F:DNA-binding transcription factor activity"/>
    <property type="evidence" value="ECO:0007669"/>
    <property type="project" value="InterPro"/>
</dbReference>
<evidence type="ECO:0000256" key="1">
    <source>
        <dbReference type="ARBA" id="ARBA00008875"/>
    </source>
</evidence>
<evidence type="ECO:0000259" key="7">
    <source>
        <dbReference type="PROSITE" id="PS01124"/>
    </source>
</evidence>
<accession>A0A7W8HD96</accession>
<dbReference type="EMBL" id="JACHFW010000030">
    <property type="protein sequence ID" value="MBB5266361.1"/>
    <property type="molecule type" value="Genomic_DNA"/>
</dbReference>
<name>A0A7W8HD96_9FIRM</name>
<dbReference type="InterPro" id="IPR014710">
    <property type="entry name" value="RmlC-like_jellyroll"/>
</dbReference>
<keyword evidence="5" id="KW-0804">Transcription</keyword>
<dbReference type="InterPro" id="IPR013096">
    <property type="entry name" value="Cupin_2"/>
</dbReference>
<keyword evidence="6" id="KW-0326">Glycosidase</keyword>
<dbReference type="PROSITE" id="PS00041">
    <property type="entry name" value="HTH_ARAC_FAMILY_1"/>
    <property type="match status" value="1"/>
</dbReference>
<evidence type="ECO:0000313" key="9">
    <source>
        <dbReference type="Proteomes" id="UP000543642"/>
    </source>
</evidence>
<dbReference type="AlphaFoldDB" id="A0A7W8HD96"/>
<dbReference type="Gene3D" id="2.60.120.10">
    <property type="entry name" value="Jelly Rolls"/>
    <property type="match status" value="1"/>
</dbReference>
<dbReference type="InterPro" id="IPR018062">
    <property type="entry name" value="HTH_AraC-typ_CS"/>
</dbReference>
<evidence type="ECO:0000256" key="5">
    <source>
        <dbReference type="ARBA" id="ARBA00023163"/>
    </source>
</evidence>
<gene>
    <name evidence="8" type="ORF">HNP82_003518</name>
</gene>
<dbReference type="SMART" id="SM00342">
    <property type="entry name" value="HTH_ARAC"/>
    <property type="match status" value="1"/>
</dbReference>
<proteinExistence type="inferred from homology"/>